<evidence type="ECO:0000256" key="1">
    <source>
        <dbReference type="SAM" id="Coils"/>
    </source>
</evidence>
<keyword evidence="1" id="KW-0175">Coiled coil</keyword>
<gene>
    <name evidence="2" type="ORF">GO495_24960</name>
</gene>
<dbReference type="InterPro" id="IPR036388">
    <property type="entry name" value="WH-like_DNA-bd_sf"/>
</dbReference>
<dbReference type="AlphaFoldDB" id="A0A6N8JHM6"/>
<dbReference type="SUPFAM" id="SSF88659">
    <property type="entry name" value="Sigma3 and sigma4 domains of RNA polymerase sigma factors"/>
    <property type="match status" value="1"/>
</dbReference>
<feature type="coiled-coil region" evidence="1">
    <location>
        <begin position="106"/>
        <end position="133"/>
    </location>
</feature>
<name>A0A6N8JHM6_9BACT</name>
<evidence type="ECO:0008006" key="4">
    <source>
        <dbReference type="Google" id="ProtNLM"/>
    </source>
</evidence>
<protein>
    <recommendedName>
        <fullName evidence="4">Sigma-70 family RNA polymerase sigma factor</fullName>
    </recommendedName>
</protein>
<dbReference type="RefSeq" id="WP_157302682.1">
    <property type="nucleotide sequence ID" value="NZ_BAAAZB010000001.1"/>
</dbReference>
<sequence length="191" mass="22137">MLQQLTNLSDKELISRARKLKDQEAEGVLLERYSHLLVAISMPHLNTGPGTTPEEMYPSILQRLSNSLKTQTIPKANEWLHYTVKAQNDKADRNIPFFPSNESRDVQQVENKVEKASNNLLEQQQLANQIQQVFKQLDTEERFFLQQFYIEQKTFAELAAAKKYPVEKVRLKLREAKQKMASLMMTQTDGK</sequence>
<organism evidence="2 3">
    <name type="scientific">Chitinophaga oryziterrae</name>
    <dbReference type="NCBI Taxonomy" id="1031224"/>
    <lineage>
        <taxon>Bacteria</taxon>
        <taxon>Pseudomonadati</taxon>
        <taxon>Bacteroidota</taxon>
        <taxon>Chitinophagia</taxon>
        <taxon>Chitinophagales</taxon>
        <taxon>Chitinophagaceae</taxon>
        <taxon>Chitinophaga</taxon>
    </lineage>
</organism>
<dbReference type="InterPro" id="IPR013324">
    <property type="entry name" value="RNA_pol_sigma_r3/r4-like"/>
</dbReference>
<evidence type="ECO:0000313" key="3">
    <source>
        <dbReference type="Proteomes" id="UP000468388"/>
    </source>
</evidence>
<dbReference type="Proteomes" id="UP000468388">
    <property type="component" value="Unassembled WGS sequence"/>
</dbReference>
<dbReference type="OrthoDB" id="668221at2"/>
<dbReference type="EMBL" id="WRXO01000009">
    <property type="protein sequence ID" value="MVT43869.1"/>
    <property type="molecule type" value="Genomic_DNA"/>
</dbReference>
<dbReference type="Gene3D" id="1.10.10.10">
    <property type="entry name" value="Winged helix-like DNA-binding domain superfamily/Winged helix DNA-binding domain"/>
    <property type="match status" value="1"/>
</dbReference>
<accession>A0A6N8JHM6</accession>
<reference evidence="2 3" key="1">
    <citation type="submission" date="2019-12" db="EMBL/GenBank/DDBJ databases">
        <title>The draft genomic sequence of strain Chitinophaga oryziterrae JCM 16595.</title>
        <authorList>
            <person name="Zhang X."/>
        </authorList>
    </citation>
    <scope>NUCLEOTIDE SEQUENCE [LARGE SCALE GENOMIC DNA]</scope>
    <source>
        <strain evidence="2 3">JCM 16595</strain>
    </source>
</reference>
<proteinExistence type="predicted"/>
<comment type="caution">
    <text evidence="2">The sequence shown here is derived from an EMBL/GenBank/DDBJ whole genome shotgun (WGS) entry which is preliminary data.</text>
</comment>
<evidence type="ECO:0000313" key="2">
    <source>
        <dbReference type="EMBL" id="MVT43869.1"/>
    </source>
</evidence>
<keyword evidence="3" id="KW-1185">Reference proteome</keyword>